<evidence type="ECO:0000256" key="2">
    <source>
        <dbReference type="ARBA" id="ARBA00022741"/>
    </source>
</evidence>
<evidence type="ECO:0000256" key="6">
    <source>
        <dbReference type="SAM" id="Coils"/>
    </source>
</evidence>
<dbReference type="AlphaFoldDB" id="A0A1C6SBW1"/>
<dbReference type="OrthoDB" id="4078029at2"/>
<dbReference type="GO" id="GO:0005525">
    <property type="term" value="F:GTP binding"/>
    <property type="evidence" value="ECO:0007669"/>
    <property type="project" value="UniProtKB-KW"/>
</dbReference>
<dbReference type="Gene3D" id="3.40.50.300">
    <property type="entry name" value="P-loop containing nucleotide triphosphate hydrolases"/>
    <property type="match status" value="1"/>
</dbReference>
<evidence type="ECO:0000256" key="7">
    <source>
        <dbReference type="SAM" id="Phobius"/>
    </source>
</evidence>
<dbReference type="SUPFAM" id="SSF52540">
    <property type="entry name" value="P-loop containing nucleoside triphosphate hydrolases"/>
    <property type="match status" value="1"/>
</dbReference>
<accession>A0A1C6SBW1</accession>
<organism evidence="8 9">
    <name type="scientific">Micromonospora rhizosphaerae</name>
    <dbReference type="NCBI Taxonomy" id="568872"/>
    <lineage>
        <taxon>Bacteria</taxon>
        <taxon>Bacillati</taxon>
        <taxon>Actinomycetota</taxon>
        <taxon>Actinomycetes</taxon>
        <taxon>Micromonosporales</taxon>
        <taxon>Micromonosporaceae</taxon>
        <taxon>Micromonospora</taxon>
    </lineage>
</organism>
<keyword evidence="2" id="KW-0547">Nucleotide-binding</keyword>
<evidence type="ECO:0000256" key="3">
    <source>
        <dbReference type="ARBA" id="ARBA00022801"/>
    </source>
</evidence>
<dbReference type="Proteomes" id="UP000199413">
    <property type="component" value="Unassembled WGS sequence"/>
</dbReference>
<feature type="coiled-coil region" evidence="6">
    <location>
        <begin position="395"/>
        <end position="422"/>
    </location>
</feature>
<gene>
    <name evidence="8" type="ORF">GA0070624_3405</name>
</gene>
<evidence type="ECO:0000313" key="9">
    <source>
        <dbReference type="Proteomes" id="UP000199413"/>
    </source>
</evidence>
<proteinExistence type="predicted"/>
<dbReference type="InterPro" id="IPR027417">
    <property type="entry name" value="P-loop_NTPase"/>
</dbReference>
<dbReference type="RefSeq" id="WP_141715057.1">
    <property type="nucleotide sequence ID" value="NZ_FMHV01000002.1"/>
</dbReference>
<reference evidence="9" key="1">
    <citation type="submission" date="2016-06" db="EMBL/GenBank/DDBJ databases">
        <authorList>
            <person name="Varghese N."/>
            <person name="Submissions Spin"/>
        </authorList>
    </citation>
    <scope>NUCLEOTIDE SEQUENCE [LARGE SCALE GENOMIC DNA]</scope>
    <source>
        <strain evidence="9">DSM 45431</strain>
    </source>
</reference>
<dbReference type="EMBL" id="FMHV01000002">
    <property type="protein sequence ID" value="SCL26961.1"/>
    <property type="molecule type" value="Genomic_DNA"/>
</dbReference>
<evidence type="ECO:0000256" key="5">
    <source>
        <dbReference type="ARBA" id="ARBA00023136"/>
    </source>
</evidence>
<dbReference type="GO" id="GO:0016020">
    <property type="term" value="C:membrane"/>
    <property type="evidence" value="ECO:0007669"/>
    <property type="project" value="UniProtKB-SubCell"/>
</dbReference>
<dbReference type="STRING" id="568872.GA0070624_3405"/>
<dbReference type="GO" id="GO:0003924">
    <property type="term" value="F:GTPase activity"/>
    <property type="evidence" value="ECO:0007669"/>
    <property type="project" value="InterPro"/>
</dbReference>
<keyword evidence="6" id="KW-0175">Coiled coil</keyword>
<dbReference type="PANTHER" id="PTHR10465">
    <property type="entry name" value="TRANSMEMBRANE GTPASE FZO1"/>
    <property type="match status" value="1"/>
</dbReference>
<evidence type="ECO:0000256" key="4">
    <source>
        <dbReference type="ARBA" id="ARBA00023134"/>
    </source>
</evidence>
<keyword evidence="3" id="KW-0378">Hydrolase</keyword>
<keyword evidence="7" id="KW-0812">Transmembrane</keyword>
<comment type="subcellular location">
    <subcellularLocation>
        <location evidence="1">Membrane</location>
    </subcellularLocation>
</comment>
<evidence type="ECO:0000256" key="1">
    <source>
        <dbReference type="ARBA" id="ARBA00004370"/>
    </source>
</evidence>
<protein>
    <recommendedName>
        <fullName evidence="10">Dynamin family protein</fullName>
    </recommendedName>
</protein>
<sequence length="695" mass="77285">MSDLEALTSDVRQQLEALEEWLGAEPSLGHDDVHEHRKVDREWLATAMYAVHQLKVRAASALINVAFVGQFSSGKSFLISGLVGMLDYEEVIGDDDMPSEQYLGLLYSAPKHTTACPVTVVPVTAASDVDASGRGFLRVRFTDSREWEAIGNSVPPAVVAAYTTQDPRLDINRLSVDHRSRQVAEVEILLRDCRIPGKLYDLPGHGSIDPQHDQIADRAWHDADCFVFVTQATQTVGREDDELIRRLHDHHVRTGKPVIWVVTGIDRANSTNPGEHSTAWQQTVSANNSYLVERFPPVQRDASPGFIGAEGFIPVSPAWEAYGRWLMEQGDGQRHKGQNYARWSRMGRLRGVLTDLIEAGTGQTHLRGVAEEAHRTLASRLSLLTEMLHTARTPLEEMAGERDRLRLRLEQLNATIPEFRERLREDLLRRIRNMSRTFDGLAEHLHTALDDAIRAADLSKKKESEAIESRRADLLREWTSQHGPEKLWERESQEFLENVFQSVQTILGDTTSAEQMGSASTQIDLTRLKTEPSQRYRTSGQDILQDVSKVLGVGTSIVTAIVAGAGFISGPVVIVPVGLSLAFGVVWGLIKRNKSKLATLDLLRQVLIDNLDEVAKEYVVLFAAEADARGTQILDRAVEILSERGIELERRIDLAEQALRAPDNASRRAIVEQLAPHCEQGEELRGRLAALAAAA</sequence>
<keyword evidence="4" id="KW-0342">GTP-binding</keyword>
<dbReference type="CDD" id="cd00882">
    <property type="entry name" value="Ras_like_GTPase"/>
    <property type="match status" value="1"/>
</dbReference>
<evidence type="ECO:0000313" key="8">
    <source>
        <dbReference type="EMBL" id="SCL26961.1"/>
    </source>
</evidence>
<feature type="transmembrane region" description="Helical" evidence="7">
    <location>
        <begin position="557"/>
        <end position="590"/>
    </location>
</feature>
<keyword evidence="5 7" id="KW-0472">Membrane</keyword>
<evidence type="ECO:0008006" key="10">
    <source>
        <dbReference type="Google" id="ProtNLM"/>
    </source>
</evidence>
<dbReference type="PANTHER" id="PTHR10465:SF0">
    <property type="entry name" value="SARCALUMENIN"/>
    <property type="match status" value="1"/>
</dbReference>
<keyword evidence="7" id="KW-1133">Transmembrane helix</keyword>
<dbReference type="InterPro" id="IPR027094">
    <property type="entry name" value="Mitofusin_fam"/>
</dbReference>
<keyword evidence="9" id="KW-1185">Reference proteome</keyword>
<name>A0A1C6SBW1_9ACTN</name>